<evidence type="ECO:0000313" key="3">
    <source>
        <dbReference type="EMBL" id="UUF09047.1"/>
    </source>
</evidence>
<organism evidence="3 5">
    <name type="scientific">Turicibacter bilis</name>
    <dbReference type="NCBI Taxonomy" id="2735723"/>
    <lineage>
        <taxon>Bacteria</taxon>
        <taxon>Bacillati</taxon>
        <taxon>Bacillota</taxon>
        <taxon>Erysipelotrichia</taxon>
        <taxon>Erysipelotrichales</taxon>
        <taxon>Turicibacteraceae</taxon>
        <taxon>Turicibacter</taxon>
    </lineage>
</organism>
<reference evidence="3 4" key="1">
    <citation type="submission" date="2021-03" db="EMBL/GenBank/DDBJ databases">
        <title>Comparative Genomics and Metabolomics in the genus Turicibacter.</title>
        <authorList>
            <person name="Maki J."/>
            <person name="Looft T."/>
        </authorList>
    </citation>
    <scope>NUCLEOTIDE SEQUENCE</scope>
    <source>
        <strain evidence="3">ISU324</strain>
        <strain evidence="2 4">MMM721</strain>
    </source>
</reference>
<evidence type="ECO:0008006" key="6">
    <source>
        <dbReference type="Google" id="ProtNLM"/>
    </source>
</evidence>
<dbReference type="EMBL" id="CP071250">
    <property type="protein sequence ID" value="UUF09047.1"/>
    <property type="molecule type" value="Genomic_DNA"/>
</dbReference>
<name>A0A9Q9CQW3_9FIRM</name>
<dbReference type="AlphaFoldDB" id="A0A9Q9CQW3"/>
<evidence type="ECO:0000313" key="5">
    <source>
        <dbReference type="Proteomes" id="UP001058072"/>
    </source>
</evidence>
<dbReference type="Proteomes" id="UP001058072">
    <property type="component" value="Chromosome"/>
</dbReference>
<accession>A0A9Q9CQW3</accession>
<keyword evidence="4" id="KW-1185">Reference proteome</keyword>
<keyword evidence="1" id="KW-0812">Transmembrane</keyword>
<sequence>MVVNLFLLLSISILLLFFINQLRITQISPEHLFSWLKWYGLCLIVYYVLSSNQYYFERMNYLLVDVVNLSVLIIISFGMMIYVHQYCIDKERENKLKELAIAYALLKKEEQDREAESFKKE</sequence>
<dbReference type="RefSeq" id="WP_055241288.1">
    <property type="nucleotide sequence ID" value="NZ_CP071249.1"/>
</dbReference>
<protein>
    <recommendedName>
        <fullName evidence="6">DUF2304 domain-containing protein</fullName>
    </recommendedName>
</protein>
<evidence type="ECO:0000313" key="2">
    <source>
        <dbReference type="EMBL" id="UUF05501.1"/>
    </source>
</evidence>
<gene>
    <name evidence="2" type="ORF">J0J69_10570</name>
    <name evidence="3" type="ORF">J0J70_03315</name>
</gene>
<dbReference type="EMBL" id="CP071249">
    <property type="protein sequence ID" value="UUF05501.1"/>
    <property type="molecule type" value="Genomic_DNA"/>
</dbReference>
<dbReference type="Proteomes" id="UP001058016">
    <property type="component" value="Chromosome"/>
</dbReference>
<keyword evidence="1" id="KW-0472">Membrane</keyword>
<keyword evidence="1" id="KW-1133">Transmembrane helix</keyword>
<evidence type="ECO:0000313" key="4">
    <source>
        <dbReference type="Proteomes" id="UP001058016"/>
    </source>
</evidence>
<feature type="transmembrane region" description="Helical" evidence="1">
    <location>
        <begin position="31"/>
        <end position="49"/>
    </location>
</feature>
<proteinExistence type="predicted"/>
<evidence type="ECO:0000256" key="1">
    <source>
        <dbReference type="SAM" id="Phobius"/>
    </source>
</evidence>
<feature type="transmembrane region" description="Helical" evidence="1">
    <location>
        <begin position="61"/>
        <end position="83"/>
    </location>
</feature>